<name>A0ABR0HYJ9_9PEZI</name>
<keyword evidence="2" id="KW-1185">Reference proteome</keyword>
<protein>
    <submittedName>
        <fullName evidence="1">Uncharacterized protein</fullName>
    </submittedName>
</protein>
<dbReference type="Proteomes" id="UP001326199">
    <property type="component" value="Unassembled WGS sequence"/>
</dbReference>
<organism evidence="1 2">
    <name type="scientific">Podospora pseudopauciseta</name>
    <dbReference type="NCBI Taxonomy" id="2093780"/>
    <lineage>
        <taxon>Eukaryota</taxon>
        <taxon>Fungi</taxon>
        <taxon>Dikarya</taxon>
        <taxon>Ascomycota</taxon>
        <taxon>Pezizomycotina</taxon>
        <taxon>Sordariomycetes</taxon>
        <taxon>Sordariomycetidae</taxon>
        <taxon>Sordariales</taxon>
        <taxon>Podosporaceae</taxon>
        <taxon>Podospora</taxon>
    </lineage>
</organism>
<dbReference type="GeneID" id="87925161"/>
<sequence length="60" mass="6191">MPPAYPTGKSNSKPVQSLLARLGLTPLLFTFIEFFSVPIHQPPAGATAMCAVSSAAMAGT</sequence>
<comment type="caution">
    <text evidence="1">The sequence shown here is derived from an EMBL/GenBank/DDBJ whole genome shotgun (WGS) entry which is preliminary data.</text>
</comment>
<evidence type="ECO:0000313" key="2">
    <source>
        <dbReference type="Proteomes" id="UP001326199"/>
    </source>
</evidence>
<accession>A0ABR0HYJ9</accession>
<proteinExistence type="predicted"/>
<evidence type="ECO:0000313" key="1">
    <source>
        <dbReference type="EMBL" id="KAK4673171.1"/>
    </source>
</evidence>
<gene>
    <name evidence="1" type="ORF">QC763_0011340</name>
</gene>
<dbReference type="RefSeq" id="XP_062770493.1">
    <property type="nucleotide sequence ID" value="XM_062905227.1"/>
</dbReference>
<reference evidence="1 2" key="1">
    <citation type="journal article" date="2023" name="bioRxiv">
        <title>High-quality genome assemblies of four members of thePodospora anserinaspecies complex.</title>
        <authorList>
            <person name="Ament-Velasquez S.L."/>
            <person name="Vogan A.A."/>
            <person name="Wallerman O."/>
            <person name="Hartmann F."/>
            <person name="Gautier V."/>
            <person name="Silar P."/>
            <person name="Giraud T."/>
            <person name="Johannesson H."/>
        </authorList>
    </citation>
    <scope>NUCLEOTIDE SEQUENCE [LARGE SCALE GENOMIC DNA]</scope>
    <source>
        <strain evidence="1 2">CBS 411.78</strain>
    </source>
</reference>
<dbReference type="EMBL" id="JAFFHB010000001">
    <property type="protein sequence ID" value="KAK4673171.1"/>
    <property type="molecule type" value="Genomic_DNA"/>
</dbReference>